<name>A0A8C8RPU3_9SAUR</name>
<dbReference type="AlphaFoldDB" id="A0A8C8RPU3"/>
<dbReference type="Pfam" id="PF05253">
    <property type="entry name" value="zf-U11-48K"/>
    <property type="match status" value="2"/>
</dbReference>
<organism evidence="6 7">
    <name type="scientific">Pelusios castaneus</name>
    <name type="common">West African mud turtle</name>
    <dbReference type="NCBI Taxonomy" id="367368"/>
    <lineage>
        <taxon>Eukaryota</taxon>
        <taxon>Metazoa</taxon>
        <taxon>Chordata</taxon>
        <taxon>Craniata</taxon>
        <taxon>Vertebrata</taxon>
        <taxon>Euteleostomi</taxon>
        <taxon>Archelosauria</taxon>
        <taxon>Testudinata</taxon>
        <taxon>Testudines</taxon>
        <taxon>Pleurodira</taxon>
        <taxon>Pelomedusidae</taxon>
        <taxon>Pelusios</taxon>
    </lineage>
</organism>
<evidence type="ECO:0000259" key="5">
    <source>
        <dbReference type="PROSITE" id="PS51800"/>
    </source>
</evidence>
<dbReference type="PROSITE" id="PS51800">
    <property type="entry name" value="ZF_CHHC_U11_48K"/>
    <property type="match status" value="2"/>
</dbReference>
<evidence type="ECO:0000256" key="1">
    <source>
        <dbReference type="ARBA" id="ARBA00022723"/>
    </source>
</evidence>
<dbReference type="SUPFAM" id="SSF57667">
    <property type="entry name" value="beta-beta-alpha zinc fingers"/>
    <property type="match status" value="1"/>
</dbReference>
<dbReference type="InterPro" id="IPR022776">
    <property type="entry name" value="TRM13/UPF0224_CHHC_Znf_dom"/>
</dbReference>
<keyword evidence="4" id="KW-0732">Signal</keyword>
<evidence type="ECO:0000313" key="6">
    <source>
        <dbReference type="Ensembl" id="ENSPCEP00000009117.1"/>
    </source>
</evidence>
<feature type="signal peptide" evidence="4">
    <location>
        <begin position="1"/>
        <end position="23"/>
    </location>
</feature>
<dbReference type="InterPro" id="IPR036236">
    <property type="entry name" value="Znf_C2H2_sf"/>
</dbReference>
<keyword evidence="3" id="KW-0862">Zinc</keyword>
<dbReference type="InterPro" id="IPR051591">
    <property type="entry name" value="UPF0224_FAM112_RNA_Proc"/>
</dbReference>
<proteinExistence type="predicted"/>
<evidence type="ECO:0000256" key="3">
    <source>
        <dbReference type="ARBA" id="ARBA00022833"/>
    </source>
</evidence>
<dbReference type="Ensembl" id="ENSPCET00000009440.1">
    <property type="protein sequence ID" value="ENSPCEP00000009117.1"/>
    <property type="gene ID" value="ENSPCEG00000007319.1"/>
</dbReference>
<dbReference type="Proteomes" id="UP000694393">
    <property type="component" value="Unplaced"/>
</dbReference>
<evidence type="ECO:0000256" key="2">
    <source>
        <dbReference type="ARBA" id="ARBA00022771"/>
    </source>
</evidence>
<dbReference type="PANTHER" id="PTHR21402">
    <property type="entry name" value="GAMETOCYTE SPECIFIC FACTOR 1-RELATED"/>
    <property type="match status" value="1"/>
</dbReference>
<dbReference type="GO" id="GO:0008270">
    <property type="term" value="F:zinc ion binding"/>
    <property type="evidence" value="ECO:0007669"/>
    <property type="project" value="UniProtKB-KW"/>
</dbReference>
<keyword evidence="7" id="KW-1185">Reference proteome</keyword>
<feature type="chain" id="PRO_5034983883" evidence="4">
    <location>
        <begin position="24"/>
        <end position="188"/>
    </location>
</feature>
<accession>A0A8C8RPU3</accession>
<protein>
    <submittedName>
        <fullName evidence="6">Gametocyte specific factor 1</fullName>
    </submittedName>
</protein>
<feature type="domain" description="CHHC U11-48K-type" evidence="5">
    <location>
        <begin position="29"/>
        <end position="56"/>
    </location>
</feature>
<sequence length="188" mass="21803">MILDLVLQNVFFCLFIPSLPVDALDPEKLVQCPYDKNHQIRACRFPYHLIKCRKNHPEIVKQLATCPFNARHQVPKAEISHHISSCDDKSCIEQDIVNTVSMWKPPPCDEDWDKGEEYTCSGEFLFIFFSPGSSVTMGLRSNLMSDMRAPKSLPYTLPWKTSKYECVWFPTLAVSWDLHVSLKWNVFF</sequence>
<reference evidence="6" key="2">
    <citation type="submission" date="2025-09" db="UniProtKB">
        <authorList>
            <consortium name="Ensembl"/>
        </authorList>
    </citation>
    <scope>IDENTIFICATION</scope>
</reference>
<dbReference type="PANTHER" id="PTHR21402:SF5">
    <property type="entry name" value="GAMETOCYTE SPECIFIC FACTOR 1"/>
    <property type="match status" value="1"/>
</dbReference>
<keyword evidence="2" id="KW-0863">Zinc-finger</keyword>
<feature type="domain" description="CHHC U11-48K-type" evidence="5">
    <location>
        <begin position="63"/>
        <end position="90"/>
    </location>
</feature>
<keyword evidence="1" id="KW-0479">Metal-binding</keyword>
<reference evidence="6" key="1">
    <citation type="submission" date="2025-08" db="UniProtKB">
        <authorList>
            <consortium name="Ensembl"/>
        </authorList>
    </citation>
    <scope>IDENTIFICATION</scope>
</reference>
<evidence type="ECO:0000313" key="7">
    <source>
        <dbReference type="Proteomes" id="UP000694393"/>
    </source>
</evidence>
<evidence type="ECO:0000256" key="4">
    <source>
        <dbReference type="SAM" id="SignalP"/>
    </source>
</evidence>